<name>A0A2G1W7V6_9BACT</name>
<dbReference type="RefSeq" id="WP_143549205.1">
    <property type="nucleotide sequence ID" value="NZ_NIZW01000008.1"/>
</dbReference>
<accession>A0A2G1W7V6</accession>
<reference evidence="2 3" key="1">
    <citation type="submission" date="2017-06" db="EMBL/GenBank/DDBJ databases">
        <title>Description of Rhodopirellula bahusiensis sp. nov.</title>
        <authorList>
            <person name="Kizina J."/>
            <person name="Harder J."/>
        </authorList>
    </citation>
    <scope>NUCLEOTIDE SEQUENCE [LARGE SCALE GENOMIC DNA]</scope>
    <source>
        <strain evidence="2 3">SWK21</strain>
    </source>
</reference>
<keyword evidence="1" id="KW-0812">Transmembrane</keyword>
<evidence type="ECO:0000313" key="3">
    <source>
        <dbReference type="Proteomes" id="UP000225740"/>
    </source>
</evidence>
<feature type="transmembrane region" description="Helical" evidence="1">
    <location>
        <begin position="13"/>
        <end position="31"/>
    </location>
</feature>
<organism evidence="2 3">
    <name type="scientific">Rhodopirellula bahusiensis</name>
    <dbReference type="NCBI Taxonomy" id="2014065"/>
    <lineage>
        <taxon>Bacteria</taxon>
        <taxon>Pseudomonadati</taxon>
        <taxon>Planctomycetota</taxon>
        <taxon>Planctomycetia</taxon>
        <taxon>Pirellulales</taxon>
        <taxon>Pirellulaceae</taxon>
        <taxon>Rhodopirellula</taxon>
    </lineage>
</organism>
<gene>
    <name evidence="2" type="ORF">CEE69_11850</name>
</gene>
<dbReference type="Proteomes" id="UP000225740">
    <property type="component" value="Unassembled WGS sequence"/>
</dbReference>
<keyword evidence="3" id="KW-1185">Reference proteome</keyword>
<dbReference type="EMBL" id="NIZW01000008">
    <property type="protein sequence ID" value="PHQ35106.1"/>
    <property type="molecule type" value="Genomic_DNA"/>
</dbReference>
<evidence type="ECO:0000256" key="1">
    <source>
        <dbReference type="SAM" id="Phobius"/>
    </source>
</evidence>
<evidence type="ECO:0000313" key="2">
    <source>
        <dbReference type="EMBL" id="PHQ35106.1"/>
    </source>
</evidence>
<protein>
    <submittedName>
        <fullName evidence="2">Uncharacterized protein</fullName>
    </submittedName>
</protein>
<proteinExistence type="predicted"/>
<comment type="caution">
    <text evidence="2">The sequence shown here is derived from an EMBL/GenBank/DDBJ whole genome shotgun (WGS) entry which is preliminary data.</text>
</comment>
<sequence>MTSRKPSSVSPKGLWSIPTIGIIAGASVWGVTEVADTPGLERLLLCLALSSILVAVGWLVYQAMRNETGVSEPSLMETPLRLARDPEVFEQYRELSRSLLRISWQTDPIYREVALERLKALMQEVDSVSQGEIEFRETETWRIVYEQLLRSPGLFLYRSVSWLSTDSYWQDEPGRRSLALNIELHEKEQINVERIAIVRDADWPSDADLPAPKVRQWLHQQHISGIWIALVRESQLQNEPDLLADLGIYGSRAVGFQQVDEHSRTKSFLLRFGITAVEEAEARWKRLQVYATPYGELLDHWPLDE</sequence>
<keyword evidence="1" id="KW-1133">Transmembrane helix</keyword>
<dbReference type="GeneID" id="90608833"/>
<keyword evidence="1" id="KW-0472">Membrane</keyword>
<feature type="transmembrane region" description="Helical" evidence="1">
    <location>
        <begin position="43"/>
        <end position="61"/>
    </location>
</feature>
<dbReference type="AlphaFoldDB" id="A0A2G1W7V6"/>
<dbReference type="OrthoDB" id="243378at2"/>